<dbReference type="OrthoDB" id="2373480at2759"/>
<dbReference type="Pfam" id="PF03583">
    <property type="entry name" value="LIP"/>
    <property type="match status" value="1"/>
</dbReference>
<dbReference type="Gene3D" id="3.40.50.1820">
    <property type="entry name" value="alpha/beta hydrolase"/>
    <property type="match status" value="1"/>
</dbReference>
<comment type="similarity">
    <text evidence="2">Belongs to the AB hydrolase superfamily. Lipase family.</text>
</comment>
<dbReference type="GeneID" id="54362324"/>
<proteinExistence type="inferred from homology"/>
<name>A0A6J3M9H8_9PEZI</name>
<reference evidence="4" key="2">
    <citation type="submission" date="2020-04" db="EMBL/GenBank/DDBJ databases">
        <authorList>
            <consortium name="NCBI Genome Project"/>
        </authorList>
    </citation>
    <scope>NUCLEOTIDE SEQUENCE</scope>
    <source>
        <strain evidence="4">CBS 342.82</strain>
    </source>
</reference>
<feature type="signal peptide" evidence="2">
    <location>
        <begin position="1"/>
        <end position="21"/>
    </location>
</feature>
<dbReference type="PANTHER" id="PTHR34853:SF5">
    <property type="entry name" value="LIP-DOMAIN-CONTAINING PROTEIN-RELATED"/>
    <property type="match status" value="1"/>
</dbReference>
<dbReference type="PANTHER" id="PTHR34853">
    <property type="match status" value="1"/>
</dbReference>
<reference evidence="4" key="3">
    <citation type="submission" date="2025-08" db="UniProtKB">
        <authorList>
            <consortium name="RefSeq"/>
        </authorList>
    </citation>
    <scope>IDENTIFICATION</scope>
    <source>
        <strain evidence="4">CBS 342.82</strain>
    </source>
</reference>
<dbReference type="PIRSF" id="PIRSF029171">
    <property type="entry name" value="Esterase_LipA"/>
    <property type="match status" value="1"/>
</dbReference>
<evidence type="ECO:0000313" key="3">
    <source>
        <dbReference type="Proteomes" id="UP000504637"/>
    </source>
</evidence>
<dbReference type="GO" id="GO:0016042">
    <property type="term" value="P:lipid catabolic process"/>
    <property type="evidence" value="ECO:0007669"/>
    <property type="project" value="UniProtKB-UniRule"/>
</dbReference>
<dbReference type="AlphaFoldDB" id="A0A6J3M9H8"/>
<evidence type="ECO:0000313" key="4">
    <source>
        <dbReference type="RefSeq" id="XP_033461544.1"/>
    </source>
</evidence>
<dbReference type="SUPFAM" id="SSF53474">
    <property type="entry name" value="alpha/beta-Hydrolases"/>
    <property type="match status" value="1"/>
</dbReference>
<dbReference type="RefSeq" id="XP_033461544.1">
    <property type="nucleotide sequence ID" value="XM_033604524.1"/>
</dbReference>
<feature type="chain" id="PRO_5027203819" evidence="2">
    <location>
        <begin position="22"/>
        <end position="449"/>
    </location>
</feature>
<dbReference type="Proteomes" id="UP000504637">
    <property type="component" value="Unplaced"/>
</dbReference>
<sequence length="449" mass="47560">MWTSSSAAGLLALAAVVSAGAQVPSAGDVAPPTYSFSDSNTPLPYHHGGKWPLAVSTSNDNSTAGIPPSQDPWYSAPAGYEHAKPGQVLKIRNATALASTIANASEAYHILYRTTSGDYKAAWAVTTLLVPFANITTSRDKLLSYHIPYDSADVDASPSYTLYSGGGYGGDAAITEALGRGYIVSTPDYEGPGAFFTAGVFSGHATLDSVRAVRSKKSPVQLAEGHRYATWGYSGGALAGEWAAELQVQYAPELKFEGHALGGLTPNITSVLYTINGTVYAGLAPAGIVGILSQYPDTQAYLLANLNPSGPYNATRFLQTKNFTLLESIAQFVGQNIFLYFQNGEGTVQSRFAMNVVNRDGVMGYHGVPAPPLFVYKAIGDDVSPVHDTDILVERYCRVGATIDYQRNTVGTHQTESTNGDARAVAFLEKLFSGTYKAEGCTITNVTIG</sequence>
<evidence type="ECO:0000256" key="2">
    <source>
        <dbReference type="PIRNR" id="PIRNR029171"/>
    </source>
</evidence>
<accession>A0A6J3M9H8</accession>
<keyword evidence="1" id="KW-0378">Hydrolase</keyword>
<dbReference type="InterPro" id="IPR029058">
    <property type="entry name" value="AB_hydrolase_fold"/>
</dbReference>
<organism evidence="4">
    <name type="scientific">Dissoconium aciculare CBS 342.82</name>
    <dbReference type="NCBI Taxonomy" id="1314786"/>
    <lineage>
        <taxon>Eukaryota</taxon>
        <taxon>Fungi</taxon>
        <taxon>Dikarya</taxon>
        <taxon>Ascomycota</taxon>
        <taxon>Pezizomycotina</taxon>
        <taxon>Dothideomycetes</taxon>
        <taxon>Dothideomycetidae</taxon>
        <taxon>Mycosphaerellales</taxon>
        <taxon>Dissoconiaceae</taxon>
        <taxon>Dissoconium</taxon>
    </lineage>
</organism>
<keyword evidence="2" id="KW-0732">Signal</keyword>
<gene>
    <name evidence="4" type="ORF">K489DRAFT_378931</name>
</gene>
<evidence type="ECO:0000256" key="1">
    <source>
        <dbReference type="ARBA" id="ARBA00022801"/>
    </source>
</evidence>
<dbReference type="InterPro" id="IPR005152">
    <property type="entry name" value="Lipase_secreted"/>
</dbReference>
<dbReference type="GO" id="GO:0004806">
    <property type="term" value="F:triacylglycerol lipase activity"/>
    <property type="evidence" value="ECO:0007669"/>
    <property type="project" value="UniProtKB-UniRule"/>
</dbReference>
<reference evidence="4" key="1">
    <citation type="submission" date="2020-01" db="EMBL/GenBank/DDBJ databases">
        <authorList>
            <consortium name="DOE Joint Genome Institute"/>
            <person name="Haridas S."/>
            <person name="Albert R."/>
            <person name="Binder M."/>
            <person name="Bloem J."/>
            <person name="Labutti K."/>
            <person name="Salamov A."/>
            <person name="Andreopoulos B."/>
            <person name="Baker S.E."/>
            <person name="Barry K."/>
            <person name="Bills G."/>
            <person name="Bluhm B.H."/>
            <person name="Cannon C."/>
            <person name="Castanera R."/>
            <person name="Culley D.E."/>
            <person name="Daum C."/>
            <person name="Ezra D."/>
            <person name="Gonzalez J.B."/>
            <person name="Henrissat B."/>
            <person name="Kuo A."/>
            <person name="Liang C."/>
            <person name="Lipzen A."/>
            <person name="Lutzoni F."/>
            <person name="Magnuson J."/>
            <person name="Mondo S."/>
            <person name="Nolan M."/>
            <person name="Ohm R."/>
            <person name="Pangilinan J."/>
            <person name="Park H.-J."/>
            <person name="Ramirez L."/>
            <person name="Alfaro M."/>
            <person name="Sun H."/>
            <person name="Tritt A."/>
            <person name="Yoshinaga Y."/>
            <person name="Zwiers L.-H."/>
            <person name="Turgeon B.G."/>
            <person name="Goodwin S.B."/>
            <person name="Spatafora J.W."/>
            <person name="Crous P.W."/>
            <person name="Grigoriev I.V."/>
        </authorList>
    </citation>
    <scope>NUCLEOTIDE SEQUENCE</scope>
    <source>
        <strain evidence="4">CBS 342.82</strain>
    </source>
</reference>
<protein>
    <submittedName>
        <fullName evidence="4">LIP-domain-containing protein</fullName>
    </submittedName>
</protein>
<dbReference type="Gene3D" id="1.10.260.130">
    <property type="match status" value="1"/>
</dbReference>
<keyword evidence="3" id="KW-1185">Reference proteome</keyword>